<name>A0A180GIY6_PUCT1</name>
<keyword evidence="3" id="KW-1185">Reference proteome</keyword>
<dbReference type="VEuPathDB" id="FungiDB:PTTG_27569"/>
<organism evidence="1">
    <name type="scientific">Puccinia triticina (isolate 1-1 / race 1 (BBBD))</name>
    <name type="common">Brown leaf rust fungus</name>
    <dbReference type="NCBI Taxonomy" id="630390"/>
    <lineage>
        <taxon>Eukaryota</taxon>
        <taxon>Fungi</taxon>
        <taxon>Dikarya</taxon>
        <taxon>Basidiomycota</taxon>
        <taxon>Pucciniomycotina</taxon>
        <taxon>Pucciniomycetes</taxon>
        <taxon>Pucciniales</taxon>
        <taxon>Pucciniaceae</taxon>
        <taxon>Puccinia</taxon>
    </lineage>
</organism>
<evidence type="ECO:0000313" key="1">
    <source>
        <dbReference type="EMBL" id="OAV92615.1"/>
    </source>
</evidence>
<dbReference type="AlphaFoldDB" id="A0A180GIY6"/>
<reference evidence="1" key="2">
    <citation type="submission" date="2016-05" db="EMBL/GenBank/DDBJ databases">
        <title>Comparative analysis highlights variable genome content of wheat rusts and divergence of the mating loci.</title>
        <authorList>
            <person name="Cuomo C.A."/>
            <person name="Bakkeren G."/>
            <person name="Szabo L."/>
            <person name="Khalil H."/>
            <person name="Joly D."/>
            <person name="Goldberg J."/>
            <person name="Young S."/>
            <person name="Zeng Q."/>
            <person name="Fellers J."/>
        </authorList>
    </citation>
    <scope>NUCLEOTIDE SEQUENCE [LARGE SCALE GENOMIC DNA]</scope>
    <source>
        <strain evidence="1">1-1 BBBD Race 1</strain>
    </source>
</reference>
<sequence length="175" mass="19962">MAVAARKGLISLVVRNAESMYHPLVNKRRFSTVHPQSSSKPTLYIPTDSALAVFIKLVDKKDKETVTSLVALAERILASEKQTQEGLLTIIKMSNERQAEANTQILRLTSRLAPRAAFEFYEELRMVSSKGRNRKERWSNYLENNPQVAKQLKRNLEDLDLPTLASECYRLLSEK</sequence>
<evidence type="ECO:0000313" key="2">
    <source>
        <dbReference type="EnsemblFungi" id="PTTG_27569-t43_1-p1"/>
    </source>
</evidence>
<reference evidence="2 3" key="3">
    <citation type="journal article" date="2017" name="G3 (Bethesda)">
        <title>Comparative analysis highlights variable genome content of wheat rusts and divergence of the mating loci.</title>
        <authorList>
            <person name="Cuomo C.A."/>
            <person name="Bakkeren G."/>
            <person name="Khalil H.B."/>
            <person name="Panwar V."/>
            <person name="Joly D."/>
            <person name="Linning R."/>
            <person name="Sakthikumar S."/>
            <person name="Song X."/>
            <person name="Adiconis X."/>
            <person name="Fan L."/>
            <person name="Goldberg J.M."/>
            <person name="Levin J.Z."/>
            <person name="Young S."/>
            <person name="Zeng Q."/>
            <person name="Anikster Y."/>
            <person name="Bruce M."/>
            <person name="Wang M."/>
            <person name="Yin C."/>
            <person name="McCallum B."/>
            <person name="Szabo L.J."/>
            <person name="Hulbert S."/>
            <person name="Chen X."/>
            <person name="Fellers J.P."/>
        </authorList>
    </citation>
    <scope>NUCLEOTIDE SEQUENCE</scope>
    <source>
        <strain evidence="2">isolate 1-1 / race 1 (BBBD)</strain>
        <strain evidence="3">Isolate 1-1 / race 1 (BBBD)</strain>
    </source>
</reference>
<dbReference type="Proteomes" id="UP000005240">
    <property type="component" value="Unassembled WGS sequence"/>
</dbReference>
<protein>
    <submittedName>
        <fullName evidence="1 2">Uncharacterized protein</fullName>
    </submittedName>
</protein>
<reference evidence="1" key="1">
    <citation type="submission" date="2009-11" db="EMBL/GenBank/DDBJ databases">
        <authorList>
            <consortium name="The Broad Institute Genome Sequencing Platform"/>
            <person name="Ward D."/>
            <person name="Feldgarden M."/>
            <person name="Earl A."/>
            <person name="Young S.K."/>
            <person name="Zeng Q."/>
            <person name="Koehrsen M."/>
            <person name="Alvarado L."/>
            <person name="Berlin A."/>
            <person name="Bochicchio J."/>
            <person name="Borenstein D."/>
            <person name="Chapman S.B."/>
            <person name="Chen Z."/>
            <person name="Engels R."/>
            <person name="Freedman E."/>
            <person name="Gellesch M."/>
            <person name="Goldberg J."/>
            <person name="Griggs A."/>
            <person name="Gujja S."/>
            <person name="Heilman E."/>
            <person name="Heiman D."/>
            <person name="Hepburn T."/>
            <person name="Howarth C."/>
            <person name="Jen D."/>
            <person name="Larson L."/>
            <person name="Lewis B."/>
            <person name="Mehta T."/>
            <person name="Park D."/>
            <person name="Pearson M."/>
            <person name="Roberts A."/>
            <person name="Saif S."/>
            <person name="Shea T."/>
            <person name="Shenoy N."/>
            <person name="Sisk P."/>
            <person name="Stolte C."/>
            <person name="Sykes S."/>
            <person name="Thomson T."/>
            <person name="Walk T."/>
            <person name="White J."/>
            <person name="Yandava C."/>
            <person name="Izard J."/>
            <person name="Baranova O.V."/>
            <person name="Blanton J.M."/>
            <person name="Tanner A.C."/>
            <person name="Dewhirst F.E."/>
            <person name="Haas B."/>
            <person name="Nusbaum C."/>
            <person name="Birren B."/>
        </authorList>
    </citation>
    <scope>NUCLEOTIDE SEQUENCE [LARGE SCALE GENOMIC DNA]</scope>
    <source>
        <strain evidence="1">1-1 BBBD Race 1</strain>
    </source>
</reference>
<dbReference type="EMBL" id="ADAS02000061">
    <property type="protein sequence ID" value="OAV92615.1"/>
    <property type="molecule type" value="Genomic_DNA"/>
</dbReference>
<accession>A0A180GIY6</accession>
<proteinExistence type="predicted"/>
<gene>
    <name evidence="1" type="ORF">PTTG_27569</name>
</gene>
<dbReference type="EnsemblFungi" id="PTTG_27569-t43_1">
    <property type="protein sequence ID" value="PTTG_27569-t43_1-p1"/>
    <property type="gene ID" value="PTTG_27569"/>
</dbReference>
<evidence type="ECO:0000313" key="3">
    <source>
        <dbReference type="Proteomes" id="UP000005240"/>
    </source>
</evidence>
<reference evidence="2" key="4">
    <citation type="submission" date="2025-05" db="UniProtKB">
        <authorList>
            <consortium name="EnsemblFungi"/>
        </authorList>
    </citation>
    <scope>IDENTIFICATION</scope>
    <source>
        <strain evidence="2">isolate 1-1 / race 1 (BBBD)</strain>
    </source>
</reference>